<sequence length="110" mass="12782">MFPVPDSIQGYAKCSSVGPDYRTDHSLISINCCFVDLERGPGYWKLNCLLLIDPEYVNLMRAVIKEYCDQHKTDGLTPDLDWEMLKMEFRRTAIAYSASKKREQQKEQNI</sequence>
<protein>
    <submittedName>
        <fullName evidence="1">Uncharacterized protein</fullName>
    </submittedName>
</protein>
<keyword evidence="2" id="KW-1185">Reference proteome</keyword>
<dbReference type="Proteomes" id="UP001208570">
    <property type="component" value="Unassembled WGS sequence"/>
</dbReference>
<accession>A0AAD9IXE2</accession>
<dbReference type="AlphaFoldDB" id="A0AAD9IXE2"/>
<organism evidence="1 2">
    <name type="scientific">Paralvinella palmiformis</name>
    <dbReference type="NCBI Taxonomy" id="53620"/>
    <lineage>
        <taxon>Eukaryota</taxon>
        <taxon>Metazoa</taxon>
        <taxon>Spiralia</taxon>
        <taxon>Lophotrochozoa</taxon>
        <taxon>Annelida</taxon>
        <taxon>Polychaeta</taxon>
        <taxon>Sedentaria</taxon>
        <taxon>Canalipalpata</taxon>
        <taxon>Terebellida</taxon>
        <taxon>Terebelliformia</taxon>
        <taxon>Alvinellidae</taxon>
        <taxon>Paralvinella</taxon>
    </lineage>
</organism>
<evidence type="ECO:0000313" key="1">
    <source>
        <dbReference type="EMBL" id="KAK2142459.1"/>
    </source>
</evidence>
<proteinExistence type="predicted"/>
<dbReference type="EMBL" id="JAODUP010000951">
    <property type="protein sequence ID" value="KAK2142459.1"/>
    <property type="molecule type" value="Genomic_DNA"/>
</dbReference>
<reference evidence="1" key="1">
    <citation type="journal article" date="2023" name="Mol. Biol. Evol.">
        <title>Third-Generation Sequencing Reveals the Adaptive Role of the Epigenome in Three Deep-Sea Polychaetes.</title>
        <authorList>
            <person name="Perez M."/>
            <person name="Aroh O."/>
            <person name="Sun Y."/>
            <person name="Lan Y."/>
            <person name="Juniper S.K."/>
            <person name="Young C.R."/>
            <person name="Angers B."/>
            <person name="Qian P.Y."/>
        </authorList>
    </citation>
    <scope>NUCLEOTIDE SEQUENCE</scope>
    <source>
        <strain evidence="1">P08H-3</strain>
    </source>
</reference>
<comment type="caution">
    <text evidence="1">The sequence shown here is derived from an EMBL/GenBank/DDBJ whole genome shotgun (WGS) entry which is preliminary data.</text>
</comment>
<gene>
    <name evidence="1" type="ORF">LSH36_951g00007</name>
</gene>
<evidence type="ECO:0000313" key="2">
    <source>
        <dbReference type="Proteomes" id="UP001208570"/>
    </source>
</evidence>
<name>A0AAD9IXE2_9ANNE</name>